<evidence type="ECO:0000259" key="7">
    <source>
        <dbReference type="PROSITE" id="PS50850"/>
    </source>
</evidence>
<dbReference type="GO" id="GO:0016020">
    <property type="term" value="C:membrane"/>
    <property type="evidence" value="ECO:0007669"/>
    <property type="project" value="UniProtKB-SubCell"/>
</dbReference>
<gene>
    <name evidence="8" type="ORF">GGI25_003240</name>
</gene>
<accession>A0A9W8G2B4</accession>
<feature type="transmembrane region" description="Helical" evidence="6">
    <location>
        <begin position="209"/>
        <end position="230"/>
    </location>
</feature>
<evidence type="ECO:0000256" key="6">
    <source>
        <dbReference type="SAM" id="Phobius"/>
    </source>
</evidence>
<feature type="transmembrane region" description="Helical" evidence="6">
    <location>
        <begin position="242"/>
        <end position="264"/>
    </location>
</feature>
<evidence type="ECO:0000256" key="1">
    <source>
        <dbReference type="ARBA" id="ARBA00004141"/>
    </source>
</evidence>
<dbReference type="OrthoDB" id="5086884at2759"/>
<feature type="transmembrane region" description="Helical" evidence="6">
    <location>
        <begin position="276"/>
        <end position="297"/>
    </location>
</feature>
<dbReference type="InterPro" id="IPR011701">
    <property type="entry name" value="MFS"/>
</dbReference>
<feature type="transmembrane region" description="Helical" evidence="6">
    <location>
        <begin position="145"/>
        <end position="166"/>
    </location>
</feature>
<dbReference type="PROSITE" id="PS50850">
    <property type="entry name" value="MFS"/>
    <property type="match status" value="1"/>
</dbReference>
<name>A0A9W8G2B4_9FUNG</name>
<dbReference type="Proteomes" id="UP001151518">
    <property type="component" value="Unassembled WGS sequence"/>
</dbReference>
<comment type="subcellular location">
    <subcellularLocation>
        <location evidence="1">Membrane</location>
        <topology evidence="1">Multi-pass membrane protein</topology>
    </subcellularLocation>
</comment>
<evidence type="ECO:0000313" key="8">
    <source>
        <dbReference type="EMBL" id="KAJ2677145.1"/>
    </source>
</evidence>
<dbReference type="InterPro" id="IPR036259">
    <property type="entry name" value="MFS_trans_sf"/>
</dbReference>
<keyword evidence="4 6" id="KW-1133">Transmembrane helix</keyword>
<evidence type="ECO:0000256" key="3">
    <source>
        <dbReference type="ARBA" id="ARBA00022692"/>
    </source>
</evidence>
<dbReference type="AlphaFoldDB" id="A0A9W8G2B4"/>
<feature type="transmembrane region" description="Helical" evidence="6">
    <location>
        <begin position="12"/>
        <end position="30"/>
    </location>
</feature>
<evidence type="ECO:0000256" key="5">
    <source>
        <dbReference type="ARBA" id="ARBA00023136"/>
    </source>
</evidence>
<evidence type="ECO:0000256" key="2">
    <source>
        <dbReference type="ARBA" id="ARBA00022448"/>
    </source>
</evidence>
<dbReference type="InterPro" id="IPR050930">
    <property type="entry name" value="MFS_Vesicular_Transporter"/>
</dbReference>
<protein>
    <recommendedName>
        <fullName evidence="7">Major facilitator superfamily (MFS) profile domain-containing protein</fullName>
    </recommendedName>
</protein>
<feature type="transmembrane region" description="Helical" evidence="6">
    <location>
        <begin position="39"/>
        <end position="58"/>
    </location>
</feature>
<keyword evidence="2" id="KW-0813">Transport</keyword>
<dbReference type="SUPFAM" id="SSF103473">
    <property type="entry name" value="MFS general substrate transporter"/>
    <property type="match status" value="1"/>
</dbReference>
<keyword evidence="5 6" id="KW-0472">Membrane</keyword>
<sequence>MELASESTLGLVAMMFGIGSFITSITSGIVSDHVHSRKLPMLAGALCYALSGITLFFSKKLHHVLLYRLINGLASGLNYPIATATVGDVYPHKLLGLQMALVNTFANVGYTVGPVLGGCLYDSVGIRGVSIVLNRFNASASKTGLLFVLNGSVAIALSAPIGWFVDRQIRLYGENMRIYVELAGIALIAGAVTLLGFGSSFHMVAGTELWFAASLLIVNVPVMSSFGDFVNSLGLNSMAQSYGLYNSFWSLSSTIAPPIATALYTQIGYKATVSGFLAGLCAASAMVILSQPTWLVIRRLIFR</sequence>
<dbReference type="GO" id="GO:0022857">
    <property type="term" value="F:transmembrane transporter activity"/>
    <property type="evidence" value="ECO:0007669"/>
    <property type="project" value="InterPro"/>
</dbReference>
<reference evidence="8" key="1">
    <citation type="submission" date="2022-07" db="EMBL/GenBank/DDBJ databases">
        <title>Phylogenomic reconstructions and comparative analyses of Kickxellomycotina fungi.</title>
        <authorList>
            <person name="Reynolds N.K."/>
            <person name="Stajich J.E."/>
            <person name="Barry K."/>
            <person name="Grigoriev I.V."/>
            <person name="Crous P."/>
            <person name="Smith M.E."/>
        </authorList>
    </citation>
    <scope>NUCLEOTIDE SEQUENCE</scope>
    <source>
        <strain evidence="8">NRRL 3115</strain>
    </source>
</reference>
<evidence type="ECO:0000313" key="9">
    <source>
        <dbReference type="Proteomes" id="UP001151518"/>
    </source>
</evidence>
<organism evidence="8 9">
    <name type="scientific">Coemansia spiralis</name>
    <dbReference type="NCBI Taxonomy" id="417178"/>
    <lineage>
        <taxon>Eukaryota</taxon>
        <taxon>Fungi</taxon>
        <taxon>Fungi incertae sedis</taxon>
        <taxon>Zoopagomycota</taxon>
        <taxon>Kickxellomycotina</taxon>
        <taxon>Kickxellomycetes</taxon>
        <taxon>Kickxellales</taxon>
        <taxon>Kickxellaceae</taxon>
        <taxon>Coemansia</taxon>
    </lineage>
</organism>
<keyword evidence="3 6" id="KW-0812">Transmembrane</keyword>
<comment type="caution">
    <text evidence="8">The sequence shown here is derived from an EMBL/GenBank/DDBJ whole genome shotgun (WGS) entry which is preliminary data.</text>
</comment>
<dbReference type="PANTHER" id="PTHR23506:SF23">
    <property type="entry name" value="GH10249P"/>
    <property type="match status" value="1"/>
</dbReference>
<dbReference type="Pfam" id="PF07690">
    <property type="entry name" value="MFS_1"/>
    <property type="match status" value="1"/>
</dbReference>
<dbReference type="EMBL" id="JANBTW010000034">
    <property type="protein sequence ID" value="KAJ2677145.1"/>
    <property type="molecule type" value="Genomic_DNA"/>
</dbReference>
<proteinExistence type="predicted"/>
<feature type="domain" description="Major facilitator superfamily (MFS) profile" evidence="7">
    <location>
        <begin position="1"/>
        <end position="303"/>
    </location>
</feature>
<feature type="transmembrane region" description="Helical" evidence="6">
    <location>
        <begin position="178"/>
        <end position="197"/>
    </location>
</feature>
<dbReference type="PANTHER" id="PTHR23506">
    <property type="entry name" value="GH10249P"/>
    <property type="match status" value="1"/>
</dbReference>
<evidence type="ECO:0000256" key="4">
    <source>
        <dbReference type="ARBA" id="ARBA00022989"/>
    </source>
</evidence>
<dbReference type="InterPro" id="IPR020846">
    <property type="entry name" value="MFS_dom"/>
</dbReference>
<dbReference type="Gene3D" id="1.20.1250.20">
    <property type="entry name" value="MFS general substrate transporter like domains"/>
    <property type="match status" value="2"/>
</dbReference>